<sequence length="125" mass="14140">MFIEKKKQTKRAETNTRRLNVRGCRSPICLYETPAPPRLACVCVNKRGTLARETPSPNESYVTYCETDDEGVAIGRDLRNCVCLCVYCESRCNEMQFNLRPSSSRLKVVCALKCSVLLAQQKITV</sequence>
<evidence type="ECO:0000313" key="2">
    <source>
        <dbReference type="Proteomes" id="UP000299102"/>
    </source>
</evidence>
<reference evidence="1 2" key="1">
    <citation type="journal article" date="2019" name="Commun. Biol.">
        <title>The bagworm genome reveals a unique fibroin gene that provides high tensile strength.</title>
        <authorList>
            <person name="Kono N."/>
            <person name="Nakamura H."/>
            <person name="Ohtoshi R."/>
            <person name="Tomita M."/>
            <person name="Numata K."/>
            <person name="Arakawa K."/>
        </authorList>
    </citation>
    <scope>NUCLEOTIDE SEQUENCE [LARGE SCALE GENOMIC DNA]</scope>
</reference>
<evidence type="ECO:0000313" key="1">
    <source>
        <dbReference type="EMBL" id="GBP35792.1"/>
    </source>
</evidence>
<dbReference type="Proteomes" id="UP000299102">
    <property type="component" value="Unassembled WGS sequence"/>
</dbReference>
<name>A0A4C1VBX3_EUMVA</name>
<keyword evidence="2" id="KW-1185">Reference proteome</keyword>
<accession>A0A4C1VBX3</accession>
<gene>
    <name evidence="1" type="ORF">EVAR_20647_1</name>
</gene>
<proteinExistence type="predicted"/>
<dbReference type="AlphaFoldDB" id="A0A4C1VBX3"/>
<dbReference type="EMBL" id="BGZK01000309">
    <property type="protein sequence ID" value="GBP35792.1"/>
    <property type="molecule type" value="Genomic_DNA"/>
</dbReference>
<protein>
    <submittedName>
        <fullName evidence="1">Uncharacterized protein</fullName>
    </submittedName>
</protein>
<organism evidence="1 2">
    <name type="scientific">Eumeta variegata</name>
    <name type="common">Bagworm moth</name>
    <name type="synonym">Eumeta japonica</name>
    <dbReference type="NCBI Taxonomy" id="151549"/>
    <lineage>
        <taxon>Eukaryota</taxon>
        <taxon>Metazoa</taxon>
        <taxon>Ecdysozoa</taxon>
        <taxon>Arthropoda</taxon>
        <taxon>Hexapoda</taxon>
        <taxon>Insecta</taxon>
        <taxon>Pterygota</taxon>
        <taxon>Neoptera</taxon>
        <taxon>Endopterygota</taxon>
        <taxon>Lepidoptera</taxon>
        <taxon>Glossata</taxon>
        <taxon>Ditrysia</taxon>
        <taxon>Tineoidea</taxon>
        <taxon>Psychidae</taxon>
        <taxon>Oiketicinae</taxon>
        <taxon>Eumeta</taxon>
    </lineage>
</organism>
<comment type="caution">
    <text evidence="1">The sequence shown here is derived from an EMBL/GenBank/DDBJ whole genome shotgun (WGS) entry which is preliminary data.</text>
</comment>